<feature type="transmembrane region" description="Helical" evidence="7">
    <location>
        <begin position="324"/>
        <end position="341"/>
    </location>
</feature>
<feature type="transmembrane region" description="Helical" evidence="7">
    <location>
        <begin position="239"/>
        <end position="263"/>
    </location>
</feature>
<feature type="domain" description="ABC3 transporter permease C-terminal" evidence="8">
    <location>
        <begin position="149"/>
        <end position="273"/>
    </location>
</feature>
<keyword evidence="5 7" id="KW-0472">Membrane</keyword>
<reference evidence="9" key="1">
    <citation type="journal article" date="2021" name="PeerJ">
        <title>Extensive microbial diversity within the chicken gut microbiome revealed by metagenomics and culture.</title>
        <authorList>
            <person name="Gilroy R."/>
            <person name="Ravi A."/>
            <person name="Getino M."/>
            <person name="Pursley I."/>
            <person name="Horton D.L."/>
            <person name="Alikhan N.F."/>
            <person name="Baker D."/>
            <person name="Gharbi K."/>
            <person name="Hall N."/>
            <person name="Watson M."/>
            <person name="Adriaenssens E.M."/>
            <person name="Foster-Nyarko E."/>
            <person name="Jarju S."/>
            <person name="Secka A."/>
            <person name="Antonio M."/>
            <person name="Oren A."/>
            <person name="Chaudhuri R.R."/>
            <person name="La Ragione R."/>
            <person name="Hildebrand F."/>
            <person name="Pallen M.J."/>
        </authorList>
    </citation>
    <scope>NUCLEOTIDE SEQUENCE</scope>
    <source>
        <strain evidence="9">CHK198-12963</strain>
    </source>
</reference>
<dbReference type="EMBL" id="DWWB01000055">
    <property type="protein sequence ID" value="HJC67102.1"/>
    <property type="molecule type" value="Genomic_DNA"/>
</dbReference>
<evidence type="ECO:0000256" key="2">
    <source>
        <dbReference type="ARBA" id="ARBA00022475"/>
    </source>
</evidence>
<proteinExistence type="inferred from homology"/>
<organism evidence="9 10">
    <name type="scientific">Candidatus Enterocloster excrementigallinarum</name>
    <dbReference type="NCBI Taxonomy" id="2838558"/>
    <lineage>
        <taxon>Bacteria</taxon>
        <taxon>Bacillati</taxon>
        <taxon>Bacillota</taxon>
        <taxon>Clostridia</taxon>
        <taxon>Lachnospirales</taxon>
        <taxon>Lachnospiraceae</taxon>
        <taxon>Enterocloster</taxon>
    </lineage>
</organism>
<feature type="domain" description="ABC3 transporter permease C-terminal" evidence="8">
    <location>
        <begin position="611"/>
        <end position="723"/>
    </location>
</feature>
<feature type="transmembrane region" description="Helical" evidence="7">
    <location>
        <begin position="176"/>
        <end position="195"/>
    </location>
</feature>
<protein>
    <submittedName>
        <fullName evidence="9">ABC transporter permease</fullName>
    </submittedName>
</protein>
<evidence type="ECO:0000256" key="7">
    <source>
        <dbReference type="SAM" id="Phobius"/>
    </source>
</evidence>
<evidence type="ECO:0000313" key="9">
    <source>
        <dbReference type="EMBL" id="HJC67102.1"/>
    </source>
</evidence>
<evidence type="ECO:0000313" key="10">
    <source>
        <dbReference type="Proteomes" id="UP000823863"/>
    </source>
</evidence>
<comment type="subcellular location">
    <subcellularLocation>
        <location evidence="1">Cell membrane</location>
        <topology evidence="1">Multi-pass membrane protein</topology>
    </subcellularLocation>
</comment>
<feature type="transmembrane region" description="Helical" evidence="7">
    <location>
        <begin position="21"/>
        <end position="40"/>
    </location>
</feature>
<dbReference type="PANTHER" id="PTHR30572:SF4">
    <property type="entry name" value="ABC TRANSPORTER PERMEASE YTRF"/>
    <property type="match status" value="1"/>
</dbReference>
<dbReference type="PANTHER" id="PTHR30572">
    <property type="entry name" value="MEMBRANE COMPONENT OF TRANSPORTER-RELATED"/>
    <property type="match status" value="1"/>
</dbReference>
<dbReference type="AlphaFoldDB" id="A0A9D2PTS6"/>
<keyword evidence="4 7" id="KW-1133">Transmembrane helix</keyword>
<evidence type="ECO:0000256" key="6">
    <source>
        <dbReference type="ARBA" id="ARBA00038076"/>
    </source>
</evidence>
<gene>
    <name evidence="9" type="ORF">H9931_10375</name>
</gene>
<sequence>MWRIVMWEGDRGRIFRPAASAAFLSALFLSLLCGLFYNVWKYDVERIVREEGSFHGKISGKFGDKELEWIQNFGGVSKTRVGEGTGETTLVELWFYPPGRVYEDLPKLAERLEIGQEKVTFHSSLLSRYLVPDPKNPSSVREMAILLLVPLLACISLILIIHHAFAVSMSGKVRQLGILSGIGAIRSQILGWLWLEAGAVCLKPVAAGFGLGMVACWGIMRGLDAYLRGLFPERQPLNFGYHPLVFAFSMGLILVTIAISAWLPARKLSRMTPLEAMRQRTDEKWKGRRKKSGGIFLEQFFGVEGKLAARGIDAEGRAFRTGSISLFVSFFLFAMVMNGAAMSDLSVRMTYFEKYQDSWDVMAQVREAGLEDFQKEEELREISGVTDVCIYQKAQAVTMVKGEEISEALLSAGGMGYATDREAQPVDGGWMVRAPLIILDDKSFRSYCEQIGVVGNLRGAVVLNRIQDLSKGNFRSRPLIPYLKGEEDKTVLTEAGSREKSVEIPVAAWTHTPPALREEYGTADHYELVHFLSASLWREIEEEIGGAEDNLWIRLLLSERDSAETMERVSNEMEQILGDSYEIQVENRIQDQMEHERAMDGLKAILGGFCGLLGLMGIANVWANAMGFVQSRRRELAQYLSIGMAPGQMWKIFSLEVLVLAVRPLALGILLSALGTMILLKVGALDFHDFRSVMPAGTIFAFGSVLLAAVVLAYFWGAAKLMKGGVAEALRDDG</sequence>
<reference evidence="9" key="2">
    <citation type="submission" date="2021-04" db="EMBL/GenBank/DDBJ databases">
        <authorList>
            <person name="Gilroy R."/>
        </authorList>
    </citation>
    <scope>NUCLEOTIDE SEQUENCE</scope>
    <source>
        <strain evidence="9">CHK198-12963</strain>
    </source>
</reference>
<feature type="transmembrane region" description="Helical" evidence="7">
    <location>
        <begin position="602"/>
        <end position="623"/>
    </location>
</feature>
<keyword evidence="2" id="KW-1003">Cell membrane</keyword>
<evidence type="ECO:0000256" key="1">
    <source>
        <dbReference type="ARBA" id="ARBA00004651"/>
    </source>
</evidence>
<evidence type="ECO:0000256" key="4">
    <source>
        <dbReference type="ARBA" id="ARBA00022989"/>
    </source>
</evidence>
<comment type="caution">
    <text evidence="9">The sequence shown here is derived from an EMBL/GenBank/DDBJ whole genome shotgun (WGS) entry which is preliminary data.</text>
</comment>
<evidence type="ECO:0000256" key="5">
    <source>
        <dbReference type="ARBA" id="ARBA00023136"/>
    </source>
</evidence>
<feature type="transmembrane region" description="Helical" evidence="7">
    <location>
        <begin position="207"/>
        <end position="227"/>
    </location>
</feature>
<evidence type="ECO:0000256" key="3">
    <source>
        <dbReference type="ARBA" id="ARBA00022692"/>
    </source>
</evidence>
<feature type="transmembrane region" description="Helical" evidence="7">
    <location>
        <begin position="143"/>
        <end position="164"/>
    </location>
</feature>
<dbReference type="Proteomes" id="UP000823863">
    <property type="component" value="Unassembled WGS sequence"/>
</dbReference>
<dbReference type="GO" id="GO:0022857">
    <property type="term" value="F:transmembrane transporter activity"/>
    <property type="evidence" value="ECO:0007669"/>
    <property type="project" value="TreeGrafter"/>
</dbReference>
<dbReference type="GO" id="GO:0005886">
    <property type="term" value="C:plasma membrane"/>
    <property type="evidence" value="ECO:0007669"/>
    <property type="project" value="UniProtKB-SubCell"/>
</dbReference>
<dbReference type="InterPro" id="IPR050250">
    <property type="entry name" value="Macrolide_Exporter_MacB"/>
</dbReference>
<feature type="transmembrane region" description="Helical" evidence="7">
    <location>
        <begin position="692"/>
        <end position="716"/>
    </location>
</feature>
<keyword evidence="3 7" id="KW-0812">Transmembrane</keyword>
<dbReference type="Pfam" id="PF02687">
    <property type="entry name" value="FtsX"/>
    <property type="match status" value="2"/>
</dbReference>
<accession>A0A9D2PTS6</accession>
<dbReference type="InterPro" id="IPR003838">
    <property type="entry name" value="ABC3_permease_C"/>
</dbReference>
<evidence type="ECO:0000259" key="8">
    <source>
        <dbReference type="Pfam" id="PF02687"/>
    </source>
</evidence>
<comment type="similarity">
    <text evidence="6">Belongs to the ABC-4 integral membrane protein family.</text>
</comment>
<feature type="transmembrane region" description="Helical" evidence="7">
    <location>
        <begin position="657"/>
        <end position="680"/>
    </location>
</feature>
<name>A0A9D2PTS6_9FIRM</name>